<evidence type="ECO:0000313" key="3">
    <source>
        <dbReference type="Proteomes" id="UP000223968"/>
    </source>
</evidence>
<name>A0A2B7WYP8_9EURO</name>
<proteinExistence type="predicted"/>
<dbReference type="EMBL" id="PDNB01000168">
    <property type="protein sequence ID" value="PGH01693.1"/>
    <property type="molecule type" value="Genomic_DNA"/>
</dbReference>
<accession>A0A2B7WYP8</accession>
<comment type="caution">
    <text evidence="2">The sequence shown here is derived from an EMBL/GenBank/DDBJ whole genome shotgun (WGS) entry which is preliminary data.</text>
</comment>
<dbReference type="AlphaFoldDB" id="A0A2B7WYP8"/>
<dbReference type="OrthoDB" id="4840035at2759"/>
<keyword evidence="3" id="KW-1185">Reference proteome</keyword>
<evidence type="ECO:0000256" key="1">
    <source>
        <dbReference type="SAM" id="MobiDB-lite"/>
    </source>
</evidence>
<gene>
    <name evidence="2" type="ORF">AJ79_07847</name>
</gene>
<sequence length="102" mass="11607">MPGQSYTSLDFSPERFEKLSDKSLVIVEGVQLLRDLGSHIRPYLQFIVDGAEVLEDRDDEARMEDLRAVLRTLLEMFEGHVTNGSLKDSDTPLDEQEKLSSH</sequence>
<reference evidence="2 3" key="1">
    <citation type="submission" date="2017-10" db="EMBL/GenBank/DDBJ databases">
        <title>Comparative genomics in systemic dimorphic fungi from Ajellomycetaceae.</title>
        <authorList>
            <person name="Munoz J.F."/>
            <person name="Mcewen J.G."/>
            <person name="Clay O.K."/>
            <person name="Cuomo C.A."/>
        </authorList>
    </citation>
    <scope>NUCLEOTIDE SEQUENCE [LARGE SCALE GENOMIC DNA]</scope>
    <source>
        <strain evidence="2 3">UAMH5409</strain>
    </source>
</reference>
<feature type="region of interest" description="Disordered" evidence="1">
    <location>
        <begin position="81"/>
        <end position="102"/>
    </location>
</feature>
<organism evidence="2 3">
    <name type="scientific">Helicocarpus griseus UAMH5409</name>
    <dbReference type="NCBI Taxonomy" id="1447875"/>
    <lineage>
        <taxon>Eukaryota</taxon>
        <taxon>Fungi</taxon>
        <taxon>Dikarya</taxon>
        <taxon>Ascomycota</taxon>
        <taxon>Pezizomycotina</taxon>
        <taxon>Eurotiomycetes</taxon>
        <taxon>Eurotiomycetidae</taxon>
        <taxon>Onygenales</taxon>
        <taxon>Ajellomycetaceae</taxon>
        <taxon>Helicocarpus</taxon>
    </lineage>
</organism>
<protein>
    <submittedName>
        <fullName evidence="2">Uncharacterized protein</fullName>
    </submittedName>
</protein>
<dbReference type="Proteomes" id="UP000223968">
    <property type="component" value="Unassembled WGS sequence"/>
</dbReference>
<evidence type="ECO:0000313" key="2">
    <source>
        <dbReference type="EMBL" id="PGH01693.1"/>
    </source>
</evidence>
<feature type="compositionally biased region" description="Basic and acidic residues" evidence="1">
    <location>
        <begin position="87"/>
        <end position="102"/>
    </location>
</feature>